<evidence type="ECO:0000313" key="1">
    <source>
        <dbReference type="EMBL" id="ABG37661.1"/>
    </source>
</evidence>
<accession>Q0ZCC7</accession>
<dbReference type="EMBL" id="DQ536168">
    <property type="protein sequence ID" value="ABG37661.1"/>
    <property type="molecule type" value="mRNA"/>
</dbReference>
<organism evidence="1">
    <name type="scientific">Populus trichocarpa</name>
    <name type="common">Western balsam poplar</name>
    <name type="synonym">Populus balsamifera subsp. trichocarpa</name>
    <dbReference type="NCBI Taxonomy" id="3694"/>
    <lineage>
        <taxon>Eukaryota</taxon>
        <taxon>Viridiplantae</taxon>
        <taxon>Streptophyta</taxon>
        <taxon>Embryophyta</taxon>
        <taxon>Tracheophyta</taxon>
        <taxon>Spermatophyta</taxon>
        <taxon>Magnoliopsida</taxon>
        <taxon>eudicotyledons</taxon>
        <taxon>Gunneridae</taxon>
        <taxon>Pentapetalae</taxon>
        <taxon>rosids</taxon>
        <taxon>fabids</taxon>
        <taxon>Malpighiales</taxon>
        <taxon>Salicaceae</taxon>
        <taxon>Saliceae</taxon>
        <taxon>Populus</taxon>
    </lineage>
</organism>
<reference evidence="1" key="1">
    <citation type="submission" date="2006-05" db="EMBL/GenBank/DDBJ databases">
        <title>Cloning and characterization of non-RGAs based on NBS domain.</title>
        <authorList>
            <person name="Zhang Z.Y."/>
            <person name="Zhang Q."/>
        </authorList>
    </citation>
    <scope>NUCLEOTIDE SEQUENCE</scope>
</reference>
<dbReference type="PANTHER" id="PTHR10775">
    <property type="entry name" value="OS08G0208400 PROTEIN"/>
    <property type="match status" value="1"/>
</dbReference>
<name>Q0ZCC7_POPTR</name>
<dbReference type="Pfam" id="PF02992">
    <property type="entry name" value="Transposase_21"/>
    <property type="match status" value="1"/>
</dbReference>
<dbReference type="PANTHER" id="PTHR10775:SF192">
    <property type="match status" value="1"/>
</dbReference>
<protein>
    <submittedName>
        <fullName evidence="1">Transposase tnp2</fullName>
    </submittedName>
</protein>
<dbReference type="InterPro" id="IPR004242">
    <property type="entry name" value="Transposase_21"/>
</dbReference>
<sequence length="263" mass="30871">MKFMRPLGLGYEKYDVCPNYCMLYYRADAMKINCDFCGSSRYKHRNPTSKGSNKAEKQLRYFPLTPRLQRLFMSPYHAKDMTWHHFHNSDNGVMMHPSDGEAWKEFNRVHLSFASDPRNIRLGLCTDGFCPFDMSSNTYSCWPVIVTVYNLPSWKCMTRPFMFLTMMIPGPKNPGKNLDVFLRPLIDELKNLWSVGVETYDVYRKENFQLRAALMWTISDFPAYGMLSGWSTHGNLSCPYCMEYSKAFRLKNRGKTTFFDCHR</sequence>
<proteinExistence type="evidence at transcript level"/>
<dbReference type="AlphaFoldDB" id="Q0ZCC7"/>